<reference evidence="4 5" key="1">
    <citation type="submission" date="2024-09" db="EMBL/GenBank/DDBJ databases">
        <authorList>
            <person name="Sun Q."/>
            <person name="Mori K."/>
        </authorList>
    </citation>
    <scope>NUCLEOTIDE SEQUENCE [LARGE SCALE GENOMIC DNA]</scope>
    <source>
        <strain evidence="4 5">TBRC 0563</strain>
    </source>
</reference>
<gene>
    <name evidence="4" type="ORF">ACFFNX_37690</name>
</gene>
<evidence type="ECO:0000256" key="1">
    <source>
        <dbReference type="ARBA" id="ARBA00022987"/>
    </source>
</evidence>
<accession>A0ABV5YS53</accession>
<protein>
    <submittedName>
        <fullName evidence="4">GvpL/GvpF family gas vesicle protein</fullName>
    </submittedName>
</protein>
<evidence type="ECO:0000313" key="4">
    <source>
        <dbReference type="EMBL" id="MFB9837912.1"/>
    </source>
</evidence>
<comment type="similarity">
    <text evidence="3">Belongs to the gas vesicle GvpF/GvpL family.</text>
</comment>
<organism evidence="4 5">
    <name type="scientific">Actinoallomurus acaciae</name>
    <dbReference type="NCBI Taxonomy" id="502577"/>
    <lineage>
        <taxon>Bacteria</taxon>
        <taxon>Bacillati</taxon>
        <taxon>Actinomycetota</taxon>
        <taxon>Actinomycetes</taxon>
        <taxon>Streptosporangiales</taxon>
        <taxon>Thermomonosporaceae</taxon>
        <taxon>Actinoallomurus</taxon>
    </lineage>
</organism>
<dbReference type="RefSeq" id="WP_378210861.1">
    <property type="nucleotide sequence ID" value="NZ_JBHLZP010000440.1"/>
</dbReference>
<comment type="subcellular location">
    <subcellularLocation>
        <location evidence="2">Gas vesicle</location>
    </subcellularLocation>
</comment>
<evidence type="ECO:0000256" key="3">
    <source>
        <dbReference type="ARBA" id="ARBA00035643"/>
    </source>
</evidence>
<dbReference type="Proteomes" id="UP001589627">
    <property type="component" value="Unassembled WGS sequence"/>
</dbReference>
<dbReference type="PANTHER" id="PTHR36852:SF1">
    <property type="entry name" value="PROTEIN GVPL 2"/>
    <property type="match status" value="1"/>
</dbReference>
<comment type="caution">
    <text evidence="4">The sequence shown here is derived from an EMBL/GenBank/DDBJ whole genome shotgun (WGS) entry which is preliminary data.</text>
</comment>
<dbReference type="EMBL" id="JBHLZP010000440">
    <property type="protein sequence ID" value="MFB9837912.1"/>
    <property type="molecule type" value="Genomic_DNA"/>
</dbReference>
<name>A0ABV5YS53_9ACTN</name>
<dbReference type="InterPro" id="IPR009430">
    <property type="entry name" value="GvpL/GvpF"/>
</dbReference>
<proteinExistence type="inferred from homology"/>
<keyword evidence="5" id="KW-1185">Reference proteome</keyword>
<keyword evidence="1" id="KW-0304">Gas vesicle</keyword>
<dbReference type="Pfam" id="PF06386">
    <property type="entry name" value="GvpL_GvpF"/>
    <property type="match status" value="1"/>
</dbReference>
<sequence>MTTRPKSETSERVAGGTGLACYVYGVVRSDARLPADLTGIAGGKVTLVRHGDLAAAVSEISPVQALGTRDDLLAHEAVVEALADETTTLPLRFGAVVTTTGALADEMLGPYEDWFLDVLDDLSGAREFAVSGVYVEDVVLREVLHEDPDAARLRERIRELPEDAAYYDRIRLGELIVKALEDKRQADTDALVDELEPYATAVAPRPPAGEDTAADVAFLVTDRSLPEFEKAVDRLGERWSGRVRLRMVGPLAPYDFVPPPPGEGA</sequence>
<evidence type="ECO:0000256" key="2">
    <source>
        <dbReference type="ARBA" id="ARBA00035108"/>
    </source>
</evidence>
<evidence type="ECO:0000313" key="5">
    <source>
        <dbReference type="Proteomes" id="UP001589627"/>
    </source>
</evidence>
<dbReference type="PANTHER" id="PTHR36852">
    <property type="entry name" value="PROTEIN GVPL 2"/>
    <property type="match status" value="1"/>
</dbReference>